<dbReference type="InterPro" id="IPR051599">
    <property type="entry name" value="Cell_Envelope_Assoc"/>
</dbReference>
<dbReference type="Gene3D" id="1.10.3620.10">
    <property type="entry name" value="YdcF like domain"/>
    <property type="match status" value="1"/>
</dbReference>
<name>A0ABY1AAR8_9LACO</name>
<dbReference type="Pfam" id="PF02698">
    <property type="entry name" value="DUF218"/>
    <property type="match status" value="1"/>
</dbReference>
<dbReference type="InterPro" id="IPR003848">
    <property type="entry name" value="DUF218"/>
</dbReference>
<dbReference type="PANTHER" id="PTHR30336:SF20">
    <property type="entry name" value="DUF218 DOMAIN-CONTAINING PROTEIN"/>
    <property type="match status" value="1"/>
</dbReference>
<reference evidence="2 3" key="1">
    <citation type="submission" date="2016-10" db="EMBL/GenBank/DDBJ databases">
        <authorList>
            <person name="Varghese N."/>
            <person name="Submissions S."/>
        </authorList>
    </citation>
    <scope>NUCLEOTIDE SEQUENCE [LARGE SCALE GENOMIC DNA]</scope>
    <source>
        <strain evidence="2 3">WC1T17</strain>
    </source>
</reference>
<feature type="domain" description="DUF218" evidence="1">
    <location>
        <begin position="24"/>
        <end position="162"/>
    </location>
</feature>
<evidence type="ECO:0000313" key="3">
    <source>
        <dbReference type="Proteomes" id="UP000182089"/>
    </source>
</evidence>
<evidence type="ECO:0000259" key="1">
    <source>
        <dbReference type="Pfam" id="PF02698"/>
    </source>
</evidence>
<organism evidence="2 3">
    <name type="scientific">Ligilactobacillus ruminis</name>
    <dbReference type="NCBI Taxonomy" id="1623"/>
    <lineage>
        <taxon>Bacteria</taxon>
        <taxon>Bacillati</taxon>
        <taxon>Bacillota</taxon>
        <taxon>Bacilli</taxon>
        <taxon>Lactobacillales</taxon>
        <taxon>Lactobacillaceae</taxon>
        <taxon>Ligilactobacillus</taxon>
    </lineage>
</organism>
<dbReference type="EMBL" id="FOCC01000004">
    <property type="protein sequence ID" value="SEM55501.1"/>
    <property type="molecule type" value="Genomic_DNA"/>
</dbReference>
<dbReference type="Gene3D" id="3.40.50.620">
    <property type="entry name" value="HUPs"/>
    <property type="match status" value="1"/>
</dbReference>
<gene>
    <name evidence="2" type="ORF">SAMN05216431_10491</name>
</gene>
<sequence>MDDELNLVNEFLALDTYDKNKHYDLILLLGNAVAQTGLMAYDLYQKGQATYFMIAGGRGHTTDILEKTLQTKYEVKSGQSEAELFKMAIEKQFGRDDSILMEKKSTNSGENITLAFAELKKHNIEVKNVLLVHDPLMQRRVDATARLQQPVVSFDNYRCFLPHVKDLRLTNQIWGLWSQERYLALVLGEMKRVLDDENGYGPKGAGYLAHVDVPAKVLAAYQHLLAKYHNYQRQ</sequence>
<dbReference type="InterPro" id="IPR014729">
    <property type="entry name" value="Rossmann-like_a/b/a_fold"/>
</dbReference>
<dbReference type="PANTHER" id="PTHR30336">
    <property type="entry name" value="INNER MEMBRANE PROTEIN, PROBABLE PERMEASE"/>
    <property type="match status" value="1"/>
</dbReference>
<accession>A0ABY1AAR8</accession>
<comment type="caution">
    <text evidence="2">The sequence shown here is derived from an EMBL/GenBank/DDBJ whole genome shotgun (WGS) entry which is preliminary data.</text>
</comment>
<protein>
    <submittedName>
        <fullName evidence="2">Uncharacterized SAM-binding protein YcdF, DUF218 family</fullName>
    </submittedName>
</protein>
<dbReference type="Proteomes" id="UP000182089">
    <property type="component" value="Unassembled WGS sequence"/>
</dbReference>
<proteinExistence type="predicted"/>
<evidence type="ECO:0000313" key="2">
    <source>
        <dbReference type="EMBL" id="SEM55501.1"/>
    </source>
</evidence>
<dbReference type="CDD" id="cd06259">
    <property type="entry name" value="YdcF-like"/>
    <property type="match status" value="1"/>
</dbReference>